<evidence type="ECO:0000313" key="16">
    <source>
        <dbReference type="Proteomes" id="UP000572680"/>
    </source>
</evidence>
<name>A0A7W3LPY3_ACTNM</name>
<gene>
    <name evidence="15" type="ORF">HNR61_003727</name>
</gene>
<feature type="transmembrane region" description="Helical" evidence="13">
    <location>
        <begin position="37"/>
        <end position="60"/>
    </location>
</feature>
<comment type="cofactor">
    <cofactor evidence="11">
        <name>Zn(2+)</name>
        <dbReference type="ChEBI" id="CHEBI:29105"/>
    </cofactor>
    <text evidence="11">Binds 1 zinc ion per subunit.</text>
</comment>
<evidence type="ECO:0000256" key="12">
    <source>
        <dbReference type="SAM" id="MobiDB-lite"/>
    </source>
</evidence>
<keyword evidence="9 11" id="KW-0482">Metalloprotease</keyword>
<keyword evidence="16" id="KW-1185">Reference proteome</keyword>
<keyword evidence="2" id="KW-1003">Cell membrane</keyword>
<evidence type="ECO:0000256" key="13">
    <source>
        <dbReference type="SAM" id="Phobius"/>
    </source>
</evidence>
<evidence type="ECO:0000256" key="2">
    <source>
        <dbReference type="ARBA" id="ARBA00022475"/>
    </source>
</evidence>
<dbReference type="Gene3D" id="3.30.2010.10">
    <property type="entry name" value="Metalloproteases ('zincins'), catalytic domain"/>
    <property type="match status" value="1"/>
</dbReference>
<evidence type="ECO:0000256" key="10">
    <source>
        <dbReference type="ARBA" id="ARBA00023136"/>
    </source>
</evidence>
<evidence type="ECO:0000256" key="7">
    <source>
        <dbReference type="ARBA" id="ARBA00022833"/>
    </source>
</evidence>
<evidence type="ECO:0000256" key="3">
    <source>
        <dbReference type="ARBA" id="ARBA00022670"/>
    </source>
</evidence>
<feature type="compositionally biased region" description="Basic and acidic residues" evidence="12">
    <location>
        <begin position="10"/>
        <end position="31"/>
    </location>
</feature>
<keyword evidence="8 13" id="KW-1133">Transmembrane helix</keyword>
<feature type="domain" description="Peptidase M48" evidence="14">
    <location>
        <begin position="103"/>
        <end position="188"/>
    </location>
</feature>
<proteinExistence type="inferred from homology"/>
<dbReference type="InterPro" id="IPR050083">
    <property type="entry name" value="HtpX_protease"/>
</dbReference>
<keyword evidence="7 11" id="KW-0862">Zinc</keyword>
<dbReference type="AlphaFoldDB" id="A0A7W3LPY3"/>
<accession>A0A7W3LPY3</accession>
<comment type="similarity">
    <text evidence="11">Belongs to the peptidase M48 family.</text>
</comment>
<dbReference type="PANTHER" id="PTHR43221">
    <property type="entry name" value="PROTEASE HTPX"/>
    <property type="match status" value="1"/>
</dbReference>
<evidence type="ECO:0000256" key="1">
    <source>
        <dbReference type="ARBA" id="ARBA00004651"/>
    </source>
</evidence>
<keyword evidence="5" id="KW-0479">Metal-binding</keyword>
<evidence type="ECO:0000256" key="11">
    <source>
        <dbReference type="RuleBase" id="RU003983"/>
    </source>
</evidence>
<dbReference type="Pfam" id="PF01435">
    <property type="entry name" value="Peptidase_M48"/>
    <property type="match status" value="1"/>
</dbReference>
<dbReference type="GO" id="GO:0006508">
    <property type="term" value="P:proteolysis"/>
    <property type="evidence" value="ECO:0007669"/>
    <property type="project" value="UniProtKB-KW"/>
</dbReference>
<dbReference type="EMBL" id="JACJIA010000004">
    <property type="protein sequence ID" value="MBA8952087.1"/>
    <property type="molecule type" value="Genomic_DNA"/>
</dbReference>
<feature type="transmembrane region" description="Helical" evidence="13">
    <location>
        <begin position="66"/>
        <end position="83"/>
    </location>
</feature>
<keyword evidence="6 11" id="KW-0378">Hydrolase</keyword>
<evidence type="ECO:0000256" key="4">
    <source>
        <dbReference type="ARBA" id="ARBA00022692"/>
    </source>
</evidence>
<keyword evidence="3 11" id="KW-0645">Protease</keyword>
<keyword evidence="4 13" id="KW-0812">Transmembrane</keyword>
<dbReference type="GO" id="GO:0005886">
    <property type="term" value="C:plasma membrane"/>
    <property type="evidence" value="ECO:0007669"/>
    <property type="project" value="UniProtKB-SubCell"/>
</dbReference>
<evidence type="ECO:0000259" key="14">
    <source>
        <dbReference type="Pfam" id="PF01435"/>
    </source>
</evidence>
<comment type="subcellular location">
    <subcellularLocation>
        <location evidence="1">Cell membrane</location>
        <topology evidence="1">Multi-pass membrane protein</topology>
    </subcellularLocation>
</comment>
<feature type="region of interest" description="Disordered" evidence="12">
    <location>
        <begin position="1"/>
        <end position="31"/>
    </location>
</feature>
<sequence>MAGTTTRGGRRAEPHGGDHEHRETGEGPLRHPRETPLFCLASLVTVGLLATALAVVGYAFDDEESLFLDVALLFAPIPLLVFVRGGMAHARQRLQSVQITATQFPEAHAVVVEAARRFGLRRVPDAYVMLGEGRLSSSAGHHQGRHYIVITSGLFEAGGRTRNPEALRFVIGREVGRLASRHTSYWRAVAGMAVSHVPVLGPAWSRAEEYTADNHGHALCPEGGPAAMRLLGAGQLLLGKVDFDALCERASTERGLFPWLVNLRSRRPPLTWRSAALRDRDRPGRLLFRPRTAPPRRRFP</sequence>
<keyword evidence="10 13" id="KW-0472">Membrane</keyword>
<protein>
    <submittedName>
        <fullName evidence="15">Zn-dependent protease with chaperone function</fullName>
    </submittedName>
</protein>
<evidence type="ECO:0000256" key="6">
    <source>
        <dbReference type="ARBA" id="ARBA00022801"/>
    </source>
</evidence>
<evidence type="ECO:0000313" key="15">
    <source>
        <dbReference type="EMBL" id="MBA8952087.1"/>
    </source>
</evidence>
<dbReference type="InterPro" id="IPR001915">
    <property type="entry name" value="Peptidase_M48"/>
</dbReference>
<evidence type="ECO:0000256" key="8">
    <source>
        <dbReference type="ARBA" id="ARBA00022989"/>
    </source>
</evidence>
<dbReference type="Proteomes" id="UP000572680">
    <property type="component" value="Unassembled WGS sequence"/>
</dbReference>
<dbReference type="PANTHER" id="PTHR43221:SF1">
    <property type="entry name" value="PROTEASE HTPX"/>
    <property type="match status" value="1"/>
</dbReference>
<evidence type="ECO:0000256" key="5">
    <source>
        <dbReference type="ARBA" id="ARBA00022723"/>
    </source>
</evidence>
<reference evidence="15 16" key="1">
    <citation type="submission" date="2020-08" db="EMBL/GenBank/DDBJ databases">
        <title>Genomic Encyclopedia of Type Strains, Phase IV (KMG-IV): sequencing the most valuable type-strain genomes for metagenomic binning, comparative biology and taxonomic classification.</title>
        <authorList>
            <person name="Goeker M."/>
        </authorList>
    </citation>
    <scope>NUCLEOTIDE SEQUENCE [LARGE SCALE GENOMIC DNA]</scope>
    <source>
        <strain evidence="15 16">DSM 44197</strain>
    </source>
</reference>
<evidence type="ECO:0000256" key="9">
    <source>
        <dbReference type="ARBA" id="ARBA00023049"/>
    </source>
</evidence>
<dbReference type="RefSeq" id="WP_182844363.1">
    <property type="nucleotide sequence ID" value="NZ_BAAALP010000082.1"/>
</dbReference>
<dbReference type="GO" id="GO:0046872">
    <property type="term" value="F:metal ion binding"/>
    <property type="evidence" value="ECO:0007669"/>
    <property type="project" value="UniProtKB-KW"/>
</dbReference>
<organism evidence="15 16">
    <name type="scientific">Actinomadura namibiensis</name>
    <dbReference type="NCBI Taxonomy" id="182080"/>
    <lineage>
        <taxon>Bacteria</taxon>
        <taxon>Bacillati</taxon>
        <taxon>Actinomycetota</taxon>
        <taxon>Actinomycetes</taxon>
        <taxon>Streptosporangiales</taxon>
        <taxon>Thermomonosporaceae</taxon>
        <taxon>Actinomadura</taxon>
    </lineage>
</organism>
<comment type="caution">
    <text evidence="15">The sequence shown here is derived from an EMBL/GenBank/DDBJ whole genome shotgun (WGS) entry which is preliminary data.</text>
</comment>
<dbReference type="CDD" id="cd07325">
    <property type="entry name" value="M48_Ste24p_like"/>
    <property type="match status" value="1"/>
</dbReference>
<dbReference type="GO" id="GO:0004222">
    <property type="term" value="F:metalloendopeptidase activity"/>
    <property type="evidence" value="ECO:0007669"/>
    <property type="project" value="InterPro"/>
</dbReference>